<dbReference type="GO" id="GO:0000976">
    <property type="term" value="F:transcription cis-regulatory region binding"/>
    <property type="evidence" value="ECO:0007669"/>
    <property type="project" value="TreeGrafter"/>
</dbReference>
<evidence type="ECO:0000256" key="1">
    <source>
        <dbReference type="ARBA" id="ARBA00023015"/>
    </source>
</evidence>
<dbReference type="EMBL" id="CP035806">
    <property type="protein sequence ID" value="QBE49246.1"/>
    <property type="molecule type" value="Genomic_DNA"/>
</dbReference>
<dbReference type="Proteomes" id="UP000289260">
    <property type="component" value="Chromosome"/>
</dbReference>
<dbReference type="PANTHER" id="PTHR30055:SF148">
    <property type="entry name" value="TETR-FAMILY TRANSCRIPTIONAL REGULATOR"/>
    <property type="match status" value="1"/>
</dbReference>
<accession>A0A4P6KFP1</accession>
<dbReference type="Gene3D" id="1.10.10.60">
    <property type="entry name" value="Homeodomain-like"/>
    <property type="match status" value="1"/>
</dbReference>
<protein>
    <submittedName>
        <fullName evidence="7">TetR/AcrR family transcriptional regulator</fullName>
    </submittedName>
</protein>
<evidence type="ECO:0000313" key="8">
    <source>
        <dbReference type="Proteomes" id="UP000289260"/>
    </source>
</evidence>
<feature type="domain" description="HTH tetR-type" evidence="5">
    <location>
        <begin position="37"/>
        <end position="80"/>
    </location>
</feature>
<evidence type="ECO:0000259" key="5">
    <source>
        <dbReference type="Pfam" id="PF00440"/>
    </source>
</evidence>
<organism evidence="7 8">
    <name type="scientific">Leucobacter triazinivorans</name>
    <dbReference type="NCBI Taxonomy" id="1784719"/>
    <lineage>
        <taxon>Bacteria</taxon>
        <taxon>Bacillati</taxon>
        <taxon>Actinomycetota</taxon>
        <taxon>Actinomycetes</taxon>
        <taxon>Micrococcales</taxon>
        <taxon>Microbacteriaceae</taxon>
        <taxon>Leucobacter</taxon>
    </lineage>
</organism>
<dbReference type="SUPFAM" id="SSF48498">
    <property type="entry name" value="Tetracyclin repressor-like, C-terminal domain"/>
    <property type="match status" value="1"/>
</dbReference>
<evidence type="ECO:0000256" key="3">
    <source>
        <dbReference type="ARBA" id="ARBA00023163"/>
    </source>
</evidence>
<dbReference type="InterPro" id="IPR001647">
    <property type="entry name" value="HTH_TetR"/>
</dbReference>
<evidence type="ECO:0000256" key="2">
    <source>
        <dbReference type="ARBA" id="ARBA00023125"/>
    </source>
</evidence>
<dbReference type="GO" id="GO:0003700">
    <property type="term" value="F:DNA-binding transcription factor activity"/>
    <property type="evidence" value="ECO:0007669"/>
    <property type="project" value="TreeGrafter"/>
</dbReference>
<dbReference type="Gene3D" id="1.10.357.10">
    <property type="entry name" value="Tetracycline Repressor, domain 2"/>
    <property type="match status" value="1"/>
</dbReference>
<dbReference type="AlphaFoldDB" id="A0A4P6KFP1"/>
<keyword evidence="2" id="KW-0238">DNA-binding</keyword>
<dbReference type="SUPFAM" id="SSF46689">
    <property type="entry name" value="Homeodomain-like"/>
    <property type="match status" value="1"/>
</dbReference>
<dbReference type="InterPro" id="IPR050109">
    <property type="entry name" value="HTH-type_TetR-like_transc_reg"/>
</dbReference>
<reference evidence="7 8" key="1">
    <citation type="submission" date="2019-02" db="EMBL/GenBank/DDBJ databases">
        <authorList>
            <person name="Sun L."/>
            <person name="Pan D."/>
            <person name="Wu X."/>
        </authorList>
    </citation>
    <scope>NUCLEOTIDE SEQUENCE [LARGE SCALE GENOMIC DNA]</scope>
    <source>
        <strain evidence="7 8">JW-1</strain>
    </source>
</reference>
<gene>
    <name evidence="7" type="ORF">EVS81_10710</name>
</gene>
<dbReference type="PANTHER" id="PTHR30055">
    <property type="entry name" value="HTH-TYPE TRANSCRIPTIONAL REGULATOR RUTR"/>
    <property type="match status" value="1"/>
</dbReference>
<evidence type="ECO:0000259" key="6">
    <source>
        <dbReference type="Pfam" id="PF16859"/>
    </source>
</evidence>
<dbReference type="InterPro" id="IPR036271">
    <property type="entry name" value="Tet_transcr_reg_TetR-rel_C_sf"/>
</dbReference>
<dbReference type="OrthoDB" id="9796019at2"/>
<keyword evidence="8" id="KW-1185">Reference proteome</keyword>
<keyword evidence="3" id="KW-0804">Transcription</keyword>
<dbReference type="Pfam" id="PF16859">
    <property type="entry name" value="TetR_C_11"/>
    <property type="match status" value="1"/>
</dbReference>
<feature type="domain" description="Tetracyclin repressor-like C-terminal" evidence="6">
    <location>
        <begin position="128"/>
        <end position="207"/>
    </location>
</feature>
<dbReference type="KEGG" id="ltr:EVS81_10710"/>
<sequence>MTALAQAAWPATGPATTGSAAVRGPGRPRTAALDVRIIEATLALIDAGEEITVARVVSRSGVSRAALYRRWPSMHALVARALDVGRTLPPAYPERPDQGELLELILDAAGVGSGGATPTAERYPEARFRQRMRLVMTDRDLQRDYWAYVAERRAPTEDLLRSAVARGLLRADLDVEACWDAIAGVAYYQAAVRGDSMHDPAAVRRVRAAIETIWRGMAAG</sequence>
<evidence type="ECO:0000313" key="7">
    <source>
        <dbReference type="EMBL" id="QBE49246.1"/>
    </source>
</evidence>
<feature type="region of interest" description="Disordered" evidence="4">
    <location>
        <begin position="1"/>
        <end position="26"/>
    </location>
</feature>
<dbReference type="InterPro" id="IPR009057">
    <property type="entry name" value="Homeodomain-like_sf"/>
</dbReference>
<evidence type="ECO:0000256" key="4">
    <source>
        <dbReference type="SAM" id="MobiDB-lite"/>
    </source>
</evidence>
<name>A0A4P6KFP1_9MICO</name>
<feature type="compositionally biased region" description="Low complexity" evidence="4">
    <location>
        <begin position="1"/>
        <end position="21"/>
    </location>
</feature>
<dbReference type="RefSeq" id="WP_130110375.1">
    <property type="nucleotide sequence ID" value="NZ_CP035806.1"/>
</dbReference>
<dbReference type="InterPro" id="IPR011075">
    <property type="entry name" value="TetR_C"/>
</dbReference>
<keyword evidence="1" id="KW-0805">Transcription regulation</keyword>
<dbReference type="Pfam" id="PF00440">
    <property type="entry name" value="TetR_N"/>
    <property type="match status" value="1"/>
</dbReference>
<proteinExistence type="predicted"/>